<evidence type="ECO:0008006" key="3">
    <source>
        <dbReference type="Google" id="ProtNLM"/>
    </source>
</evidence>
<evidence type="ECO:0000313" key="1">
    <source>
        <dbReference type="EMBL" id="MFC6354904.1"/>
    </source>
</evidence>
<sequence length="308" mass="34203">MRKRRPIPDHLRGRPIAARDAASVGLTESLWRGPGLARPFHGVRIAHDAELSVRELIEAYSRRMPPAQFFSHTSAALLYGMPLPTRLERSSLIHVSAEPGGAIPRARGVIGHHAAWDRTPTTLGALRASSPLDTWCELSTILELDDLVAVGDFIVTGDEPFSGHPPLSCLDDMGAAVTAHGRRRGARSLSAALRLVRYGPLSRMETITRLFVVRAGLPEPSINYRVCDTHGRPVSMVDLAFVDWKVAVEYQGDHHREKGRFRDDIARRERLEDLGWTVVYISIDDMGLRPAETIARLRTRLRSRGAPL</sequence>
<protein>
    <recommendedName>
        <fullName evidence="3">DUF559 domain-containing protein</fullName>
    </recommendedName>
</protein>
<organism evidence="1 2">
    <name type="scientific">Luethyella okanaganae</name>
    <dbReference type="NCBI Taxonomy" id="69372"/>
    <lineage>
        <taxon>Bacteria</taxon>
        <taxon>Bacillati</taxon>
        <taxon>Actinomycetota</taxon>
        <taxon>Actinomycetes</taxon>
        <taxon>Micrococcales</taxon>
        <taxon>Microbacteriaceae</taxon>
        <taxon>Luethyella</taxon>
    </lineage>
</organism>
<reference evidence="2" key="1">
    <citation type="journal article" date="2019" name="Int. J. Syst. Evol. Microbiol.">
        <title>The Global Catalogue of Microorganisms (GCM) 10K type strain sequencing project: providing services to taxonomists for standard genome sequencing and annotation.</title>
        <authorList>
            <consortium name="The Broad Institute Genomics Platform"/>
            <consortium name="The Broad Institute Genome Sequencing Center for Infectious Disease"/>
            <person name="Wu L."/>
            <person name="Ma J."/>
        </authorList>
    </citation>
    <scope>NUCLEOTIDE SEQUENCE [LARGE SCALE GENOMIC DNA]</scope>
    <source>
        <strain evidence="2">CCUG 43304</strain>
    </source>
</reference>
<dbReference type="RefSeq" id="WP_386726972.1">
    <property type="nucleotide sequence ID" value="NZ_JBHSTP010000001.1"/>
</dbReference>
<name>A0ABW1VEF2_9MICO</name>
<keyword evidence="2" id="KW-1185">Reference proteome</keyword>
<dbReference type="InterPro" id="IPR011335">
    <property type="entry name" value="Restrct_endonuc-II-like"/>
</dbReference>
<proteinExistence type="predicted"/>
<dbReference type="Proteomes" id="UP001596306">
    <property type="component" value="Unassembled WGS sequence"/>
</dbReference>
<dbReference type="Gene3D" id="3.40.960.10">
    <property type="entry name" value="VSR Endonuclease"/>
    <property type="match status" value="1"/>
</dbReference>
<gene>
    <name evidence="1" type="ORF">ACFQB0_02075</name>
</gene>
<evidence type="ECO:0000313" key="2">
    <source>
        <dbReference type="Proteomes" id="UP001596306"/>
    </source>
</evidence>
<dbReference type="EMBL" id="JBHSTP010000001">
    <property type="protein sequence ID" value="MFC6354904.1"/>
    <property type="molecule type" value="Genomic_DNA"/>
</dbReference>
<accession>A0ABW1VEF2</accession>
<dbReference type="SUPFAM" id="SSF52980">
    <property type="entry name" value="Restriction endonuclease-like"/>
    <property type="match status" value="1"/>
</dbReference>
<comment type="caution">
    <text evidence="1">The sequence shown here is derived from an EMBL/GenBank/DDBJ whole genome shotgun (WGS) entry which is preliminary data.</text>
</comment>